<dbReference type="GO" id="GO:0008360">
    <property type="term" value="P:regulation of cell shape"/>
    <property type="evidence" value="ECO:0007669"/>
    <property type="project" value="UniProtKB-KW"/>
</dbReference>
<feature type="transmembrane region" description="Helical" evidence="7">
    <location>
        <begin position="24"/>
        <end position="44"/>
    </location>
</feature>
<gene>
    <name evidence="9" type="primary">mreC</name>
    <name evidence="9" type="ORF">HOLDEFILI_01822</name>
</gene>
<dbReference type="eggNOG" id="COG1792">
    <property type="taxonomic scope" value="Bacteria"/>
</dbReference>
<dbReference type="InterPro" id="IPR042175">
    <property type="entry name" value="Cell/Rod_MreC_2"/>
</dbReference>
<dbReference type="NCBIfam" id="TIGR00219">
    <property type="entry name" value="mreC"/>
    <property type="match status" value="1"/>
</dbReference>
<evidence type="ECO:0000256" key="4">
    <source>
        <dbReference type="ARBA" id="ARBA00032089"/>
    </source>
</evidence>
<evidence type="ECO:0000256" key="7">
    <source>
        <dbReference type="SAM" id="Phobius"/>
    </source>
</evidence>
<dbReference type="STRING" id="545696.HOLDEFILI_01822"/>
<dbReference type="EMBL" id="ACCF01000101">
    <property type="protein sequence ID" value="EEF68004.1"/>
    <property type="molecule type" value="Genomic_DNA"/>
</dbReference>
<keyword evidence="6" id="KW-0175">Coiled coil</keyword>
<evidence type="ECO:0000256" key="5">
    <source>
        <dbReference type="PIRNR" id="PIRNR038471"/>
    </source>
</evidence>
<evidence type="ECO:0000256" key="1">
    <source>
        <dbReference type="ARBA" id="ARBA00009369"/>
    </source>
</evidence>
<dbReference type="HOGENOM" id="CLU_042663_1_1_9"/>
<evidence type="ECO:0000259" key="8">
    <source>
        <dbReference type="Pfam" id="PF04085"/>
    </source>
</evidence>
<name>B9Y7M7_9FIRM</name>
<feature type="coiled-coil region" evidence="6">
    <location>
        <begin position="94"/>
        <end position="128"/>
    </location>
</feature>
<dbReference type="PANTHER" id="PTHR34138:SF1">
    <property type="entry name" value="CELL SHAPE-DETERMINING PROTEIN MREC"/>
    <property type="match status" value="1"/>
</dbReference>
<comment type="similarity">
    <text evidence="1 5">Belongs to the MreC family.</text>
</comment>
<dbReference type="Proteomes" id="UP000005950">
    <property type="component" value="Unassembled WGS sequence"/>
</dbReference>
<dbReference type="InterPro" id="IPR007221">
    <property type="entry name" value="MreC"/>
</dbReference>
<keyword evidence="7" id="KW-0812">Transmembrane</keyword>
<keyword evidence="7" id="KW-1133">Transmembrane helix</keyword>
<keyword evidence="7" id="KW-0472">Membrane</keyword>
<evidence type="ECO:0000256" key="2">
    <source>
        <dbReference type="ARBA" id="ARBA00013855"/>
    </source>
</evidence>
<dbReference type="PIRSF" id="PIRSF038471">
    <property type="entry name" value="MreC"/>
    <property type="match status" value="1"/>
</dbReference>
<reference evidence="9 10" key="1">
    <citation type="submission" date="2008-12" db="EMBL/GenBank/DDBJ databases">
        <authorList>
            <person name="Fulton L."/>
            <person name="Clifton S."/>
            <person name="Fulton B."/>
            <person name="Xu J."/>
            <person name="Minx P."/>
            <person name="Pepin K.H."/>
            <person name="Johnson M."/>
            <person name="Bhonagiri V."/>
            <person name="Nash W.E."/>
            <person name="Mardis E.R."/>
            <person name="Wilson R.K."/>
        </authorList>
    </citation>
    <scope>NUCLEOTIDE SEQUENCE [LARGE SCALE GENOMIC DNA]</scope>
    <source>
        <strain evidence="9 10">DSM 12042</strain>
    </source>
</reference>
<comment type="caution">
    <text evidence="9">The sequence shown here is derived from an EMBL/GenBank/DDBJ whole genome shotgun (WGS) entry which is preliminary data.</text>
</comment>
<feature type="domain" description="Rod shape-determining protein MreC beta-barrel core" evidence="8">
    <location>
        <begin position="138"/>
        <end position="290"/>
    </location>
</feature>
<dbReference type="InterPro" id="IPR042177">
    <property type="entry name" value="Cell/Rod_1"/>
</dbReference>
<dbReference type="Gene3D" id="2.40.10.350">
    <property type="entry name" value="Rod shape-determining protein MreC, domain 2"/>
    <property type="match status" value="1"/>
</dbReference>
<evidence type="ECO:0000256" key="3">
    <source>
        <dbReference type="ARBA" id="ARBA00022960"/>
    </source>
</evidence>
<sequence length="297" mass="32782">MKFGGNHRIIDAGDKMKLNRFQKILLWLIGISLSLSLILNVVSVTTPFSEISRQGYNVFSMLKYSLIDYPVTTVTDFFTSFSRLWQVRQENDLLRTQVDQIASLQGQLAEAERQIEELKQIADLKTIVSDYDLIPSTVLSRTQEAWNNLLTIDVGSADGVGLNYAVITPKGLVGKVTKVNEHTSTVKLITAEDGLNKVSVKIEIDEGKTVDAILVRYDSNEQAFVMQLLTSGATVTEEMRVVTSGMGGVFPSGLLVGTVSKVEELSNAVGMNIYVRPSADFQSFNYVCVVRRQGASQ</sequence>
<dbReference type="Gene3D" id="2.40.10.340">
    <property type="entry name" value="Rod shape-determining protein MreC, domain 1"/>
    <property type="match status" value="1"/>
</dbReference>
<organism evidence="9 10">
    <name type="scientific">Holdemania filiformis DSM 12042</name>
    <dbReference type="NCBI Taxonomy" id="545696"/>
    <lineage>
        <taxon>Bacteria</taxon>
        <taxon>Bacillati</taxon>
        <taxon>Bacillota</taxon>
        <taxon>Erysipelotrichia</taxon>
        <taxon>Erysipelotrichales</taxon>
        <taxon>Erysipelotrichaceae</taxon>
        <taxon>Holdemania</taxon>
    </lineage>
</organism>
<reference evidence="9 10" key="2">
    <citation type="submission" date="2009-02" db="EMBL/GenBank/DDBJ databases">
        <title>Draft genome sequence of Holdemania filiformis DSM 12042.</title>
        <authorList>
            <person name="Sudarsanam P."/>
            <person name="Ley R."/>
            <person name="Guruge J."/>
            <person name="Turnbaugh P.J."/>
            <person name="Mahowald M."/>
            <person name="Liep D."/>
            <person name="Gordon J."/>
        </authorList>
    </citation>
    <scope>NUCLEOTIDE SEQUENCE [LARGE SCALE GENOMIC DNA]</scope>
    <source>
        <strain evidence="9 10">DSM 12042</strain>
    </source>
</reference>
<keyword evidence="3 5" id="KW-0133">Cell shape</keyword>
<comment type="function">
    <text evidence="5">Involved in formation and maintenance of cell shape.</text>
</comment>
<evidence type="ECO:0000256" key="6">
    <source>
        <dbReference type="SAM" id="Coils"/>
    </source>
</evidence>
<evidence type="ECO:0000313" key="9">
    <source>
        <dbReference type="EMBL" id="EEF68004.1"/>
    </source>
</evidence>
<dbReference type="GO" id="GO:0005886">
    <property type="term" value="C:plasma membrane"/>
    <property type="evidence" value="ECO:0007669"/>
    <property type="project" value="TreeGrafter"/>
</dbReference>
<dbReference type="Pfam" id="PF04085">
    <property type="entry name" value="MreC"/>
    <property type="match status" value="1"/>
</dbReference>
<dbReference type="PANTHER" id="PTHR34138">
    <property type="entry name" value="CELL SHAPE-DETERMINING PROTEIN MREC"/>
    <property type="match status" value="1"/>
</dbReference>
<evidence type="ECO:0000313" key="10">
    <source>
        <dbReference type="Proteomes" id="UP000005950"/>
    </source>
</evidence>
<dbReference type="InterPro" id="IPR055342">
    <property type="entry name" value="MreC_beta-barrel_core"/>
</dbReference>
<accession>B9Y7M7</accession>
<protein>
    <recommendedName>
        <fullName evidence="2 5">Cell shape-determining protein MreC</fullName>
    </recommendedName>
    <alternativeName>
        <fullName evidence="4 5">Cell shape protein MreC</fullName>
    </alternativeName>
</protein>
<dbReference type="AlphaFoldDB" id="B9Y7M7"/>
<proteinExistence type="inferred from homology"/>